<dbReference type="PROSITE" id="PS01124">
    <property type="entry name" value="HTH_ARAC_FAMILY_2"/>
    <property type="match status" value="1"/>
</dbReference>
<keyword evidence="3" id="KW-0804">Transcription</keyword>
<dbReference type="InterPro" id="IPR046532">
    <property type="entry name" value="DUF6597"/>
</dbReference>
<dbReference type="EMBL" id="JACCBA010000001">
    <property type="protein sequence ID" value="NYD49640.1"/>
    <property type="molecule type" value="Genomic_DNA"/>
</dbReference>
<evidence type="ECO:0000259" key="4">
    <source>
        <dbReference type="PROSITE" id="PS01124"/>
    </source>
</evidence>
<accession>A0A7Y9EM23</accession>
<gene>
    <name evidence="5" type="ORF">BJY14_005623</name>
</gene>
<dbReference type="InterPro" id="IPR009057">
    <property type="entry name" value="Homeodomain-like_sf"/>
</dbReference>
<evidence type="ECO:0000256" key="3">
    <source>
        <dbReference type="ARBA" id="ARBA00023163"/>
    </source>
</evidence>
<dbReference type="Gene3D" id="1.10.10.60">
    <property type="entry name" value="Homeodomain-like"/>
    <property type="match status" value="1"/>
</dbReference>
<dbReference type="Pfam" id="PF20240">
    <property type="entry name" value="DUF6597"/>
    <property type="match status" value="1"/>
</dbReference>
<dbReference type="Proteomes" id="UP000529783">
    <property type="component" value="Unassembled WGS sequence"/>
</dbReference>
<evidence type="ECO:0000313" key="6">
    <source>
        <dbReference type="Proteomes" id="UP000529783"/>
    </source>
</evidence>
<organism evidence="5 6">
    <name type="scientific">Actinomadura luteofluorescens</name>
    <dbReference type="NCBI Taxonomy" id="46163"/>
    <lineage>
        <taxon>Bacteria</taxon>
        <taxon>Bacillati</taxon>
        <taxon>Actinomycetota</taxon>
        <taxon>Actinomycetes</taxon>
        <taxon>Streptosporangiales</taxon>
        <taxon>Thermomonosporaceae</taxon>
        <taxon>Actinomadura</taxon>
    </lineage>
</organism>
<comment type="caution">
    <text evidence="5">The sequence shown here is derived from an EMBL/GenBank/DDBJ whole genome shotgun (WGS) entry which is preliminary data.</text>
</comment>
<dbReference type="RefSeq" id="WP_179846322.1">
    <property type="nucleotide sequence ID" value="NZ_JACCBA010000001.1"/>
</dbReference>
<evidence type="ECO:0000256" key="1">
    <source>
        <dbReference type="ARBA" id="ARBA00023015"/>
    </source>
</evidence>
<proteinExistence type="predicted"/>
<dbReference type="PANTHER" id="PTHR46796">
    <property type="entry name" value="HTH-TYPE TRANSCRIPTIONAL ACTIVATOR RHAS-RELATED"/>
    <property type="match status" value="1"/>
</dbReference>
<dbReference type="SUPFAM" id="SSF46689">
    <property type="entry name" value="Homeodomain-like"/>
    <property type="match status" value="1"/>
</dbReference>
<keyword evidence="1" id="KW-0805">Transcription regulation</keyword>
<dbReference type="GO" id="GO:0003700">
    <property type="term" value="F:DNA-binding transcription factor activity"/>
    <property type="evidence" value="ECO:0007669"/>
    <property type="project" value="InterPro"/>
</dbReference>
<dbReference type="InterPro" id="IPR050204">
    <property type="entry name" value="AraC_XylS_family_regulators"/>
</dbReference>
<evidence type="ECO:0000313" key="5">
    <source>
        <dbReference type="EMBL" id="NYD49640.1"/>
    </source>
</evidence>
<dbReference type="InterPro" id="IPR018060">
    <property type="entry name" value="HTH_AraC"/>
</dbReference>
<dbReference type="GO" id="GO:0043565">
    <property type="term" value="F:sequence-specific DNA binding"/>
    <property type="evidence" value="ECO:0007669"/>
    <property type="project" value="InterPro"/>
</dbReference>
<reference evidence="5 6" key="1">
    <citation type="submission" date="2020-07" db="EMBL/GenBank/DDBJ databases">
        <title>Sequencing the genomes of 1000 actinobacteria strains.</title>
        <authorList>
            <person name="Klenk H.-P."/>
        </authorList>
    </citation>
    <scope>NUCLEOTIDE SEQUENCE [LARGE SCALE GENOMIC DNA]</scope>
    <source>
        <strain evidence="5 6">DSM 40398</strain>
    </source>
</reference>
<keyword evidence="6" id="KW-1185">Reference proteome</keyword>
<evidence type="ECO:0000256" key="2">
    <source>
        <dbReference type="ARBA" id="ARBA00023125"/>
    </source>
</evidence>
<protein>
    <submittedName>
        <fullName evidence="5">AraC-like DNA-binding protein</fullName>
    </submittedName>
</protein>
<dbReference type="PANTHER" id="PTHR46796:SF15">
    <property type="entry name" value="BLL1074 PROTEIN"/>
    <property type="match status" value="1"/>
</dbReference>
<dbReference type="Pfam" id="PF12833">
    <property type="entry name" value="HTH_18"/>
    <property type="match status" value="1"/>
</dbReference>
<dbReference type="AlphaFoldDB" id="A0A7Y9EM23"/>
<feature type="domain" description="HTH araC/xylS-type" evidence="4">
    <location>
        <begin position="141"/>
        <end position="240"/>
    </location>
</feature>
<name>A0A7Y9EM23_9ACTN</name>
<dbReference type="SMART" id="SM00342">
    <property type="entry name" value="HTH_ARAC"/>
    <property type="match status" value="1"/>
</dbReference>
<keyword evidence="2 5" id="KW-0238">DNA-binding</keyword>
<sequence length="250" mass="27117">MLIHRGPLHPALDPFVAGLGYSESRGPVVREQSIPTGCAQLFVNLYADAFTGGAGGAAVLGATSRPSVIDTEDQRAIAWVAFKPGGAFPFFPPEPGLVVLGDLWGRAGAVVRERLLEAGGPTEILDTLESVLLEAGDLHPDPALGAAVSALDRGVPVGEVTDRLGFTRKRLIGLFHDRVGLTPKRFSRVRRFQRTLRRIPYDRPADWAELASTCGYADQSHLIRDFRDIAGLRPSEYRPRSPDQPNHVPL</sequence>